<proteinExistence type="predicted"/>
<dbReference type="EMBL" id="SZQA01000045">
    <property type="protein sequence ID" value="TKK81293.1"/>
    <property type="molecule type" value="Genomic_DNA"/>
</dbReference>
<keyword evidence="2" id="KW-1185">Reference proteome</keyword>
<gene>
    <name evidence="1" type="ORF">FDA94_33505</name>
</gene>
<evidence type="ECO:0000313" key="2">
    <source>
        <dbReference type="Proteomes" id="UP000308705"/>
    </source>
</evidence>
<evidence type="ECO:0000313" key="1">
    <source>
        <dbReference type="EMBL" id="TKK81293.1"/>
    </source>
</evidence>
<dbReference type="OrthoDB" id="3528236at2"/>
<name>A0A4V5UXN1_9ACTN</name>
<dbReference type="AlphaFoldDB" id="A0A4V5UXN1"/>
<accession>A0A4V5UXN1</accession>
<reference evidence="1 2" key="1">
    <citation type="submission" date="2019-04" db="EMBL/GenBank/DDBJ databases">
        <title>Herbidospora sp. NEAU-GS14.nov., a novel actinomycete isolated from soil.</title>
        <authorList>
            <person name="Han L."/>
        </authorList>
    </citation>
    <scope>NUCLEOTIDE SEQUENCE [LARGE SCALE GENOMIC DNA]</scope>
    <source>
        <strain evidence="1 2">NEAU-GS14</strain>
    </source>
</reference>
<comment type="caution">
    <text evidence="1">The sequence shown here is derived from an EMBL/GenBank/DDBJ whole genome shotgun (WGS) entry which is preliminary data.</text>
</comment>
<protein>
    <submittedName>
        <fullName evidence="1">Uncharacterized protein</fullName>
    </submittedName>
</protein>
<organism evidence="1 2">
    <name type="scientific">Herbidospora galbida</name>
    <dbReference type="NCBI Taxonomy" id="2575442"/>
    <lineage>
        <taxon>Bacteria</taxon>
        <taxon>Bacillati</taxon>
        <taxon>Actinomycetota</taxon>
        <taxon>Actinomycetes</taxon>
        <taxon>Streptosporangiales</taxon>
        <taxon>Streptosporangiaceae</taxon>
        <taxon>Herbidospora</taxon>
    </lineage>
</organism>
<dbReference type="Proteomes" id="UP000308705">
    <property type="component" value="Unassembled WGS sequence"/>
</dbReference>
<sequence>MRRWDIDERQTGIADGTAMDPQVQTLLASMRRDGWVTEEPEVHLLPHLKTACGDRWRIVRDRLVDDGVYEVTLTIGEDLSGVALHRAAVGLLAAIAEPVFFVRQSEPRVFDCVTGVLDGDPPGFKSHGHLVRLIVE</sequence>